<feature type="binding site" evidence="7">
    <location>
        <position position="196"/>
    </location>
    <ligand>
        <name>Zn(2+)</name>
        <dbReference type="ChEBI" id="CHEBI:29105"/>
    </ligand>
</feature>
<dbReference type="PANTHER" id="PTHR20855">
    <property type="entry name" value="ADIPOR/PROGESTIN RECEPTOR-RELATED"/>
    <property type="match status" value="1"/>
</dbReference>
<dbReference type="Proteomes" id="UP000010467">
    <property type="component" value="Chromosome"/>
</dbReference>
<comment type="similarity">
    <text evidence="2">Belongs to the UPF0073 (Hly-III) family.</text>
</comment>
<dbReference type="InterPro" id="IPR005744">
    <property type="entry name" value="Hy-lIII"/>
</dbReference>
<reference evidence="10" key="1">
    <citation type="submission" date="2012-03" db="EMBL/GenBank/DDBJ databases">
        <title>Complete sequence of chromosome of Deinococcus peraridilitoris DSM 19664.</title>
        <authorList>
            <person name="Lucas S."/>
            <person name="Copeland A."/>
            <person name="Lapidus A."/>
            <person name="Glavina del Rio T."/>
            <person name="Dalin E."/>
            <person name="Tice H."/>
            <person name="Bruce D."/>
            <person name="Goodwin L."/>
            <person name="Pitluck S."/>
            <person name="Peters L."/>
            <person name="Mikhailova N."/>
            <person name="Lu M."/>
            <person name="Kyrpides N."/>
            <person name="Mavromatis K."/>
            <person name="Ivanova N."/>
            <person name="Brettin T."/>
            <person name="Detter J.C."/>
            <person name="Han C."/>
            <person name="Larimer F."/>
            <person name="Land M."/>
            <person name="Hauser L."/>
            <person name="Markowitz V."/>
            <person name="Cheng J.-F."/>
            <person name="Hugenholtz P."/>
            <person name="Woyke T."/>
            <person name="Wu D."/>
            <person name="Pukall R."/>
            <person name="Steenblock K."/>
            <person name="Brambilla E."/>
            <person name="Klenk H.-P."/>
            <person name="Eisen J.A."/>
        </authorList>
    </citation>
    <scope>NUCLEOTIDE SEQUENCE [LARGE SCALE GENOMIC DNA]</scope>
    <source>
        <strain evidence="10">DSM 19664 / LMG 22246 / CIP 109416 / KR-200</strain>
    </source>
</reference>
<feature type="binding site" evidence="7">
    <location>
        <position position="192"/>
    </location>
    <ligand>
        <name>Zn(2+)</name>
        <dbReference type="ChEBI" id="CHEBI:29105"/>
    </ligand>
</feature>
<dbReference type="AlphaFoldDB" id="K9ZXK6"/>
<dbReference type="NCBIfam" id="TIGR01065">
    <property type="entry name" value="hlyIII"/>
    <property type="match status" value="1"/>
</dbReference>
<evidence type="ECO:0000313" key="10">
    <source>
        <dbReference type="Proteomes" id="UP000010467"/>
    </source>
</evidence>
<evidence type="ECO:0000256" key="1">
    <source>
        <dbReference type="ARBA" id="ARBA00004651"/>
    </source>
</evidence>
<dbReference type="HOGENOM" id="CLU_051078_2_1_0"/>
<evidence type="ECO:0000256" key="2">
    <source>
        <dbReference type="ARBA" id="ARBA00008488"/>
    </source>
</evidence>
<sequence>MCRLYTSLREPVNSLTHWLGVILAVPFMAVMLWWAERHELSLWPFVIFGVSFALLYLASASYHSFQVSERALLWLRKLDHSAIFLLIAGSYTPIAYFGLGDPLRWTLLAVIWGIALAGMTLKLITMRMPRWLSTVLYLAMGWLALAFLPALAQTLPTGAFIWMGVGGALYTLGAIVYATKKLNFVPGVFGFHEVWHLFVLGGSTAHFAMMLNLR</sequence>
<accession>K9ZXK6</accession>
<evidence type="ECO:0000256" key="7">
    <source>
        <dbReference type="PIRSR" id="PIRSR604254-1"/>
    </source>
</evidence>
<feature type="transmembrane region" description="Helical" evidence="8">
    <location>
        <begin position="42"/>
        <end position="62"/>
    </location>
</feature>
<keyword evidence="3" id="KW-1003">Cell membrane</keyword>
<feature type="transmembrane region" description="Helical" evidence="8">
    <location>
        <begin position="82"/>
        <end position="99"/>
    </location>
</feature>
<dbReference type="STRING" id="937777.Deipe_0333"/>
<dbReference type="KEGG" id="dpd:Deipe_0333"/>
<evidence type="ECO:0000256" key="6">
    <source>
        <dbReference type="ARBA" id="ARBA00023136"/>
    </source>
</evidence>
<dbReference type="PATRIC" id="fig|937777.3.peg.343"/>
<feature type="transmembrane region" description="Helical" evidence="8">
    <location>
        <begin position="106"/>
        <end position="125"/>
    </location>
</feature>
<dbReference type="eggNOG" id="COG1272">
    <property type="taxonomic scope" value="Bacteria"/>
</dbReference>
<keyword evidence="5 8" id="KW-1133">Transmembrane helix</keyword>
<dbReference type="InterPro" id="IPR004254">
    <property type="entry name" value="AdipoR/HlyIII-related"/>
</dbReference>
<feature type="binding site" evidence="7">
    <location>
        <position position="63"/>
    </location>
    <ligand>
        <name>Zn(2+)</name>
        <dbReference type="ChEBI" id="CHEBI:29105"/>
    </ligand>
</feature>
<dbReference type="GO" id="GO:0046872">
    <property type="term" value="F:metal ion binding"/>
    <property type="evidence" value="ECO:0007669"/>
    <property type="project" value="UniProtKB-KW"/>
</dbReference>
<organism evidence="9 10">
    <name type="scientific">Deinococcus peraridilitoris (strain DSM 19664 / LMG 22246 / CIP 109416 / KR-200)</name>
    <dbReference type="NCBI Taxonomy" id="937777"/>
    <lineage>
        <taxon>Bacteria</taxon>
        <taxon>Thermotogati</taxon>
        <taxon>Deinococcota</taxon>
        <taxon>Deinococci</taxon>
        <taxon>Deinococcales</taxon>
        <taxon>Deinococcaceae</taxon>
        <taxon>Deinococcus</taxon>
    </lineage>
</organism>
<keyword evidence="7" id="KW-0479">Metal-binding</keyword>
<comment type="subcellular location">
    <subcellularLocation>
        <location evidence="1">Cell membrane</location>
        <topology evidence="1">Multi-pass membrane protein</topology>
    </subcellularLocation>
</comment>
<keyword evidence="6 8" id="KW-0472">Membrane</keyword>
<name>K9ZXK6_DEIPD</name>
<feature type="transmembrane region" description="Helical" evidence="8">
    <location>
        <begin position="15"/>
        <end position="35"/>
    </location>
</feature>
<feature type="transmembrane region" description="Helical" evidence="8">
    <location>
        <begin position="194"/>
        <end position="213"/>
    </location>
</feature>
<evidence type="ECO:0000256" key="5">
    <source>
        <dbReference type="ARBA" id="ARBA00022989"/>
    </source>
</evidence>
<dbReference type="EMBL" id="CP003382">
    <property type="protein sequence ID" value="AFZ65934.1"/>
    <property type="molecule type" value="Genomic_DNA"/>
</dbReference>
<dbReference type="Pfam" id="PF03006">
    <property type="entry name" value="HlyIII"/>
    <property type="match status" value="1"/>
</dbReference>
<dbReference type="GO" id="GO:0005886">
    <property type="term" value="C:plasma membrane"/>
    <property type="evidence" value="ECO:0007669"/>
    <property type="project" value="UniProtKB-SubCell"/>
</dbReference>
<gene>
    <name evidence="9" type="ordered locus">Deipe_0333</name>
</gene>
<evidence type="ECO:0000313" key="9">
    <source>
        <dbReference type="EMBL" id="AFZ65934.1"/>
    </source>
</evidence>
<keyword evidence="10" id="KW-1185">Reference proteome</keyword>
<dbReference type="PANTHER" id="PTHR20855:SF3">
    <property type="entry name" value="LD03007P"/>
    <property type="match status" value="1"/>
</dbReference>
<evidence type="ECO:0000256" key="4">
    <source>
        <dbReference type="ARBA" id="ARBA00022692"/>
    </source>
</evidence>
<dbReference type="RefSeq" id="WP_015234245.1">
    <property type="nucleotide sequence ID" value="NC_019793.1"/>
</dbReference>
<feature type="transmembrane region" description="Helical" evidence="8">
    <location>
        <begin position="131"/>
        <end position="152"/>
    </location>
</feature>
<protein>
    <submittedName>
        <fullName evidence="9">Channel protein, hemolysin III family</fullName>
    </submittedName>
</protein>
<proteinExistence type="inferred from homology"/>
<dbReference type="OrthoDB" id="9813689at2"/>
<evidence type="ECO:0000256" key="8">
    <source>
        <dbReference type="SAM" id="Phobius"/>
    </source>
</evidence>
<feature type="transmembrane region" description="Helical" evidence="8">
    <location>
        <begin position="159"/>
        <end position="179"/>
    </location>
</feature>
<keyword evidence="4 8" id="KW-0812">Transmembrane</keyword>
<keyword evidence="7" id="KW-0862">Zinc</keyword>
<dbReference type="GO" id="GO:0140911">
    <property type="term" value="F:pore-forming activity"/>
    <property type="evidence" value="ECO:0007669"/>
    <property type="project" value="InterPro"/>
</dbReference>
<evidence type="ECO:0000256" key="3">
    <source>
        <dbReference type="ARBA" id="ARBA00022475"/>
    </source>
</evidence>